<dbReference type="InterPro" id="IPR030475">
    <property type="entry name" value="RNR_small_AS"/>
</dbReference>
<feature type="region of interest" description="Disordered" evidence="8">
    <location>
        <begin position="26"/>
        <end position="76"/>
    </location>
</feature>
<dbReference type="Gene3D" id="1.10.620.20">
    <property type="entry name" value="Ribonucleotide Reductase, subunit A"/>
    <property type="match status" value="1"/>
</dbReference>
<dbReference type="STRING" id="56646.A0A2L2U0Z1"/>
<dbReference type="GO" id="GO:0009263">
    <property type="term" value="P:deoxyribonucleotide biosynthetic process"/>
    <property type="evidence" value="ECO:0007669"/>
    <property type="project" value="UniProtKB-KW"/>
</dbReference>
<evidence type="ECO:0000256" key="6">
    <source>
        <dbReference type="ARBA" id="ARBA00023004"/>
    </source>
</evidence>
<keyword evidence="5" id="KW-0560">Oxidoreductase</keyword>
<dbReference type="PANTHER" id="PTHR23409">
    <property type="entry name" value="RIBONUCLEOSIDE-DIPHOSPHATE REDUCTASE SMALL CHAIN"/>
    <property type="match status" value="1"/>
</dbReference>
<keyword evidence="11" id="KW-1185">Reference proteome</keyword>
<feature type="compositionally biased region" description="Basic and acidic residues" evidence="8">
    <location>
        <begin position="46"/>
        <end position="62"/>
    </location>
</feature>
<keyword evidence="4" id="KW-0479">Metal-binding</keyword>
<proteinExistence type="inferred from homology"/>
<dbReference type="InterPro" id="IPR000358">
    <property type="entry name" value="RNR_small_fam"/>
</dbReference>
<dbReference type="InterPro" id="IPR033909">
    <property type="entry name" value="RNR_small"/>
</dbReference>
<dbReference type="PROSITE" id="PS00368">
    <property type="entry name" value="RIBORED_SMALL"/>
    <property type="match status" value="1"/>
</dbReference>
<feature type="compositionally biased region" description="Basic and acidic residues" evidence="8">
    <location>
        <begin position="387"/>
        <end position="396"/>
    </location>
</feature>
<evidence type="ECO:0000256" key="3">
    <source>
        <dbReference type="ARBA" id="ARBA00012274"/>
    </source>
</evidence>
<dbReference type="InterPro" id="IPR012348">
    <property type="entry name" value="RNR-like"/>
</dbReference>
<keyword evidence="7" id="KW-0215">Deoxyribonucleotide synthesis</keyword>
<evidence type="ECO:0000256" key="5">
    <source>
        <dbReference type="ARBA" id="ARBA00023002"/>
    </source>
</evidence>
<feature type="region of interest" description="Disordered" evidence="8">
    <location>
        <begin position="384"/>
        <end position="409"/>
    </location>
</feature>
<dbReference type="EC" id="1.17.4.1" evidence="3"/>
<evidence type="ECO:0000256" key="9">
    <source>
        <dbReference type="SAM" id="Phobius"/>
    </source>
</evidence>
<keyword evidence="6" id="KW-0408">Iron</keyword>
<evidence type="ECO:0000256" key="4">
    <source>
        <dbReference type="ARBA" id="ARBA00022723"/>
    </source>
</evidence>
<dbReference type="PANTHER" id="PTHR23409:SF18">
    <property type="entry name" value="RIBONUCLEOSIDE-DIPHOSPHATE REDUCTASE SUBUNIT M2"/>
    <property type="match status" value="1"/>
</dbReference>
<reference evidence="11" key="1">
    <citation type="submission" date="2014-10" db="EMBL/GenBank/DDBJ databases">
        <authorList>
            <person name="King R."/>
        </authorList>
    </citation>
    <scope>NUCLEOTIDE SEQUENCE [LARGE SCALE GENOMIC DNA]</scope>
    <source>
        <strain evidence="11">A3/5</strain>
    </source>
</reference>
<feature type="transmembrane region" description="Helical" evidence="9">
    <location>
        <begin position="232"/>
        <end position="253"/>
    </location>
</feature>
<dbReference type="RefSeq" id="XP_025592465.1">
    <property type="nucleotide sequence ID" value="XM_025737623.2"/>
</dbReference>
<organism evidence="10 11">
    <name type="scientific">Fusarium venenatum</name>
    <dbReference type="NCBI Taxonomy" id="56646"/>
    <lineage>
        <taxon>Eukaryota</taxon>
        <taxon>Fungi</taxon>
        <taxon>Dikarya</taxon>
        <taxon>Ascomycota</taxon>
        <taxon>Pezizomycotina</taxon>
        <taxon>Sordariomycetes</taxon>
        <taxon>Hypocreomycetidae</taxon>
        <taxon>Hypocreales</taxon>
        <taxon>Nectriaceae</taxon>
        <taxon>Fusarium</taxon>
    </lineage>
</organism>
<dbReference type="OrthoDB" id="10248373at2759"/>
<dbReference type="KEGG" id="fvn:FVRRES_08827"/>
<keyword evidence="9" id="KW-1133">Transmembrane helix</keyword>
<evidence type="ECO:0000256" key="8">
    <source>
        <dbReference type="SAM" id="MobiDB-lite"/>
    </source>
</evidence>
<dbReference type="Pfam" id="PF00268">
    <property type="entry name" value="Ribonuc_red_sm"/>
    <property type="match status" value="1"/>
</dbReference>
<protein>
    <recommendedName>
        <fullName evidence="3">ribonucleoside-diphosphate reductase</fullName>
        <ecNumber evidence="3">1.17.4.1</ecNumber>
    </recommendedName>
</protein>
<evidence type="ECO:0000256" key="2">
    <source>
        <dbReference type="ARBA" id="ARBA00009303"/>
    </source>
</evidence>
<evidence type="ECO:0000313" key="10">
    <source>
        <dbReference type="EMBL" id="CEI68750.1"/>
    </source>
</evidence>
<dbReference type="GO" id="GO:0004748">
    <property type="term" value="F:ribonucleoside-diphosphate reductase activity, thioredoxin disulfide as acceptor"/>
    <property type="evidence" value="ECO:0007669"/>
    <property type="project" value="UniProtKB-EC"/>
</dbReference>
<evidence type="ECO:0000256" key="1">
    <source>
        <dbReference type="ARBA" id="ARBA00001962"/>
    </source>
</evidence>
<dbReference type="Proteomes" id="UP000245910">
    <property type="component" value="Chromosome III"/>
</dbReference>
<dbReference type="SUPFAM" id="SSF47240">
    <property type="entry name" value="Ferritin-like"/>
    <property type="match status" value="1"/>
</dbReference>
<comment type="cofactor">
    <cofactor evidence="1">
        <name>Fe cation</name>
        <dbReference type="ChEBI" id="CHEBI:24875"/>
    </cofactor>
</comment>
<dbReference type="InterPro" id="IPR009078">
    <property type="entry name" value="Ferritin-like_SF"/>
</dbReference>
<name>A0A2L2U0Z1_9HYPO</name>
<sequence length="409" mass="46437">MAAQMTPSKQAASAIESFNMESPIKKLDFGAANKENEPLNQTTDTTEMKTKIVEETKKEEPKTAPAPGIKAEEADEPLLQENPQRFVLFPIKYHEIWQMYKKAEASFWTAEEIDLSKDLHDWNNRLTTDEQFFISHILAFFAASDGIVNENLVERFSGEVQIPEARCFYGFQIMMENIHSETYSLLIDTYIKEPAQRTYLFNAVDTIPCIRKKADWAIRWIQDKDSSFAQRLVAFAAVEGIFFSGAFASIFWLKKRGLMPGLTFSNELISRDEGLHTDFACLLHSHLKGRASKQMIQDIITDAVTIEQEFLTEALPCGLLGMNSNLMKQYIEFVADRLLVALGNEKVYKATNPFDFMENISLGGKTNFFEKRVADYQKAGVLHSANKKADEEEAPKGENGGDFTFDDDF</sequence>
<dbReference type="EMBL" id="LN649231">
    <property type="protein sequence ID" value="CEI68750.1"/>
    <property type="molecule type" value="Genomic_DNA"/>
</dbReference>
<evidence type="ECO:0000313" key="11">
    <source>
        <dbReference type="Proteomes" id="UP000245910"/>
    </source>
</evidence>
<accession>A0A2L2U0Z1</accession>
<dbReference type="GO" id="GO:0046872">
    <property type="term" value="F:metal ion binding"/>
    <property type="evidence" value="ECO:0007669"/>
    <property type="project" value="UniProtKB-KW"/>
</dbReference>
<keyword evidence="9" id="KW-0812">Transmembrane</keyword>
<comment type="similarity">
    <text evidence="2">Belongs to the ribonucleoside diphosphate reductase small chain family.</text>
</comment>
<dbReference type="FunFam" id="1.10.620.20:FF:000004">
    <property type="entry name" value="Ribonucleoside-diphosphate reductase subunit M2 B"/>
    <property type="match status" value="1"/>
</dbReference>
<dbReference type="AlphaFoldDB" id="A0A2L2U0Z1"/>
<dbReference type="GeneID" id="37260466"/>
<dbReference type="CDD" id="cd01049">
    <property type="entry name" value="RNRR2"/>
    <property type="match status" value="1"/>
</dbReference>
<evidence type="ECO:0000256" key="7">
    <source>
        <dbReference type="ARBA" id="ARBA00023116"/>
    </source>
</evidence>
<keyword evidence="9" id="KW-0472">Membrane</keyword>